<dbReference type="SUPFAM" id="SSF90123">
    <property type="entry name" value="ABC transporter transmembrane region"/>
    <property type="match status" value="2"/>
</dbReference>
<evidence type="ECO:0000259" key="11">
    <source>
        <dbReference type="PROSITE" id="PS50893"/>
    </source>
</evidence>
<dbReference type="FunFam" id="1.20.1560.10:FF:000057">
    <property type="entry name" value="ABC multidrug transporter SitT"/>
    <property type="match status" value="1"/>
</dbReference>
<dbReference type="InterPro" id="IPR011527">
    <property type="entry name" value="ABC1_TM_dom"/>
</dbReference>
<reference evidence="13 15" key="1">
    <citation type="submission" date="2020-01" db="EMBL/GenBank/DDBJ databases">
        <authorList>
            <consortium name="DOE Joint Genome Institute"/>
            <person name="Haridas S."/>
            <person name="Albert R."/>
            <person name="Binder M."/>
            <person name="Bloem J."/>
            <person name="Labutti K."/>
            <person name="Salamov A."/>
            <person name="Andreopoulos B."/>
            <person name="Baker S.E."/>
            <person name="Barry K."/>
            <person name="Bills G."/>
            <person name="Bluhm B.H."/>
            <person name="Cannon C."/>
            <person name="Castanera R."/>
            <person name="Culley D.E."/>
            <person name="Daum C."/>
            <person name="Ezra D."/>
            <person name="Gonzalez J.B."/>
            <person name="Henrissat B."/>
            <person name="Kuo A."/>
            <person name="Liang C."/>
            <person name="Lipzen A."/>
            <person name="Lutzoni F."/>
            <person name="Magnuson J."/>
            <person name="Mondo S."/>
            <person name="Nolan M."/>
            <person name="Ohm R."/>
            <person name="Pangilinan J."/>
            <person name="Park H.-J."/>
            <person name="Ramirez L."/>
            <person name="Alfaro M."/>
            <person name="Sun H."/>
            <person name="Tritt A."/>
            <person name="Yoshinaga Y."/>
            <person name="Zwiers L.-H."/>
            <person name="Turgeon B.G."/>
            <person name="Goodwin S.B."/>
            <person name="Spatafora J.W."/>
            <person name="Crous P.W."/>
            <person name="Grigoriev I.V."/>
        </authorList>
    </citation>
    <scope>NUCLEOTIDE SEQUENCE</scope>
    <source>
        <strain evidence="13 15">CBS 781.70</strain>
    </source>
</reference>
<evidence type="ECO:0000313" key="13">
    <source>
        <dbReference type="EMBL" id="KAF1812099.1"/>
    </source>
</evidence>
<keyword evidence="6" id="KW-0067">ATP-binding</keyword>
<feature type="domain" description="ABC transmembrane type-1" evidence="12">
    <location>
        <begin position="695"/>
        <end position="982"/>
    </location>
</feature>
<keyword evidence="4 10" id="KW-0812">Transmembrane</keyword>
<keyword evidence="7 10" id="KW-1133">Transmembrane helix</keyword>
<feature type="transmembrane region" description="Helical" evidence="10">
    <location>
        <begin position="321"/>
        <end position="342"/>
    </location>
</feature>
<dbReference type="GO" id="GO:0016887">
    <property type="term" value="F:ATP hydrolysis activity"/>
    <property type="evidence" value="ECO:0007669"/>
    <property type="project" value="InterPro"/>
</dbReference>
<dbReference type="InterPro" id="IPR039421">
    <property type="entry name" value="Type_1_exporter"/>
</dbReference>
<feature type="region of interest" description="Disordered" evidence="9">
    <location>
        <begin position="1"/>
        <end position="27"/>
    </location>
</feature>
<dbReference type="InterPro" id="IPR036640">
    <property type="entry name" value="ABC1_TM_sf"/>
</dbReference>
<dbReference type="PANTHER" id="PTHR43394:SF27">
    <property type="entry name" value="ATP-DEPENDENT TRANSLOCASE ABCB1-LIKE"/>
    <property type="match status" value="1"/>
</dbReference>
<feature type="transmembrane region" description="Helical" evidence="10">
    <location>
        <begin position="100"/>
        <end position="124"/>
    </location>
</feature>
<dbReference type="Gene3D" id="1.20.1560.10">
    <property type="entry name" value="ABC transporter type 1, transmembrane domain"/>
    <property type="match status" value="1"/>
</dbReference>
<dbReference type="AlphaFoldDB" id="A0A6G1G2R5"/>
<dbReference type="PROSITE" id="PS00211">
    <property type="entry name" value="ABC_TRANSPORTER_1"/>
    <property type="match status" value="2"/>
</dbReference>
<feature type="compositionally biased region" description="Basic and acidic residues" evidence="9">
    <location>
        <begin position="16"/>
        <end position="27"/>
    </location>
</feature>
<name>A0A6G1G2R5_9PEZI</name>
<dbReference type="GO" id="GO:0005743">
    <property type="term" value="C:mitochondrial inner membrane"/>
    <property type="evidence" value="ECO:0007669"/>
    <property type="project" value="TreeGrafter"/>
</dbReference>
<feature type="transmembrane region" description="Helical" evidence="10">
    <location>
        <begin position="921"/>
        <end position="942"/>
    </location>
</feature>
<accession>A0A6G1G2R5</accession>
<dbReference type="InterPro" id="IPR003439">
    <property type="entry name" value="ABC_transporter-like_ATP-bd"/>
</dbReference>
<dbReference type="CDD" id="cd03249">
    <property type="entry name" value="ABC_MTABC3_MDL1_MDL2"/>
    <property type="match status" value="2"/>
</dbReference>
<dbReference type="Pfam" id="PF00005">
    <property type="entry name" value="ABC_tran"/>
    <property type="match status" value="2"/>
</dbReference>
<keyword evidence="14" id="KW-1185">Reference proteome</keyword>
<feature type="transmembrane region" description="Helical" evidence="10">
    <location>
        <begin position="281"/>
        <end position="301"/>
    </location>
</feature>
<evidence type="ECO:0000256" key="3">
    <source>
        <dbReference type="ARBA" id="ARBA00022448"/>
    </source>
</evidence>
<dbReference type="EMBL" id="ML975159">
    <property type="protein sequence ID" value="KAF1812099.1"/>
    <property type="molecule type" value="Genomic_DNA"/>
</dbReference>
<dbReference type="CDD" id="cd18577">
    <property type="entry name" value="ABC_6TM_Pgp_ABCB1_D1_like"/>
    <property type="match status" value="1"/>
</dbReference>
<dbReference type="InterPro" id="IPR027417">
    <property type="entry name" value="P-loop_NTPase"/>
</dbReference>
<dbReference type="RefSeq" id="XP_033533730.1">
    <property type="nucleotide sequence ID" value="XM_033680194.1"/>
</dbReference>
<evidence type="ECO:0000256" key="10">
    <source>
        <dbReference type="SAM" id="Phobius"/>
    </source>
</evidence>
<feature type="transmembrane region" description="Helical" evidence="10">
    <location>
        <begin position="838"/>
        <end position="856"/>
    </location>
</feature>
<dbReference type="InterPro" id="IPR017871">
    <property type="entry name" value="ABC_transporter-like_CS"/>
</dbReference>
<evidence type="ECO:0000256" key="6">
    <source>
        <dbReference type="ARBA" id="ARBA00022840"/>
    </source>
</evidence>
<dbReference type="FunFam" id="3.40.50.300:FF:000251">
    <property type="entry name" value="ABC transporter B family member 19"/>
    <property type="match status" value="1"/>
</dbReference>
<dbReference type="OrthoDB" id="6500128at2759"/>
<dbReference type="InterPro" id="IPR003593">
    <property type="entry name" value="AAA+_ATPase"/>
</dbReference>
<feature type="transmembrane region" description="Helical" evidence="10">
    <location>
        <begin position="735"/>
        <end position="757"/>
    </location>
</feature>
<feature type="domain" description="ABC transporter" evidence="11">
    <location>
        <begin position="379"/>
        <end position="624"/>
    </location>
</feature>
<evidence type="ECO:0000313" key="14">
    <source>
        <dbReference type="Proteomes" id="UP000504638"/>
    </source>
</evidence>
<evidence type="ECO:0000256" key="7">
    <source>
        <dbReference type="ARBA" id="ARBA00022989"/>
    </source>
</evidence>
<dbReference type="PROSITE" id="PS50893">
    <property type="entry name" value="ABC_TRANSPORTER_2"/>
    <property type="match status" value="2"/>
</dbReference>
<evidence type="ECO:0000256" key="4">
    <source>
        <dbReference type="ARBA" id="ARBA00022692"/>
    </source>
</evidence>
<dbReference type="Pfam" id="PF00664">
    <property type="entry name" value="ABC_membrane"/>
    <property type="match status" value="2"/>
</dbReference>
<keyword evidence="3" id="KW-0813">Transport</keyword>
<organism evidence="13">
    <name type="scientific">Eremomyces bilateralis CBS 781.70</name>
    <dbReference type="NCBI Taxonomy" id="1392243"/>
    <lineage>
        <taxon>Eukaryota</taxon>
        <taxon>Fungi</taxon>
        <taxon>Dikarya</taxon>
        <taxon>Ascomycota</taxon>
        <taxon>Pezizomycotina</taxon>
        <taxon>Dothideomycetes</taxon>
        <taxon>Dothideomycetes incertae sedis</taxon>
        <taxon>Eremomycetales</taxon>
        <taxon>Eremomycetaceae</taxon>
        <taxon>Eremomyces</taxon>
    </lineage>
</organism>
<feature type="domain" description="ABC transporter" evidence="11">
    <location>
        <begin position="1019"/>
        <end position="1257"/>
    </location>
</feature>
<dbReference type="PROSITE" id="PS50929">
    <property type="entry name" value="ABC_TM1F"/>
    <property type="match status" value="2"/>
</dbReference>
<evidence type="ECO:0000256" key="9">
    <source>
        <dbReference type="SAM" id="MobiDB-lite"/>
    </source>
</evidence>
<dbReference type="PANTHER" id="PTHR43394">
    <property type="entry name" value="ATP-DEPENDENT PERMEASE MDL1, MITOCHONDRIAL"/>
    <property type="match status" value="1"/>
</dbReference>
<feature type="transmembrane region" description="Helical" evidence="10">
    <location>
        <begin position="809"/>
        <end position="832"/>
    </location>
</feature>
<keyword evidence="8 10" id="KW-0472">Membrane</keyword>
<reference evidence="15" key="3">
    <citation type="submission" date="2025-04" db="UniProtKB">
        <authorList>
            <consortium name="RefSeq"/>
        </authorList>
    </citation>
    <scope>IDENTIFICATION</scope>
    <source>
        <strain evidence="15">CBS 781.70</strain>
    </source>
</reference>
<feature type="transmembrane region" description="Helical" evidence="10">
    <location>
        <begin position="200"/>
        <end position="221"/>
    </location>
</feature>
<keyword evidence="5" id="KW-0547">Nucleotide-binding</keyword>
<evidence type="ECO:0000259" key="12">
    <source>
        <dbReference type="PROSITE" id="PS50929"/>
    </source>
</evidence>
<dbReference type="GO" id="GO:0015421">
    <property type="term" value="F:ABC-type oligopeptide transporter activity"/>
    <property type="evidence" value="ECO:0007669"/>
    <property type="project" value="TreeGrafter"/>
</dbReference>
<proteinExistence type="inferred from homology"/>
<feature type="transmembrane region" description="Helical" evidence="10">
    <location>
        <begin position="176"/>
        <end position="194"/>
    </location>
</feature>
<gene>
    <name evidence="13 15" type="ORF">P152DRAFT_46176</name>
</gene>
<comment type="subcellular location">
    <subcellularLocation>
        <location evidence="1">Membrane</location>
        <topology evidence="1">Multi-pass membrane protein</topology>
    </subcellularLocation>
</comment>
<reference evidence="15" key="2">
    <citation type="submission" date="2020-04" db="EMBL/GenBank/DDBJ databases">
        <authorList>
            <consortium name="NCBI Genome Project"/>
        </authorList>
    </citation>
    <scope>NUCLEOTIDE SEQUENCE</scope>
    <source>
        <strain evidence="15">CBS 781.70</strain>
    </source>
</reference>
<dbReference type="CDD" id="cd18578">
    <property type="entry name" value="ABC_6TM_Pgp_ABCB1_D2_like"/>
    <property type="match status" value="1"/>
</dbReference>
<dbReference type="Proteomes" id="UP000504638">
    <property type="component" value="Unplaced"/>
</dbReference>
<evidence type="ECO:0000256" key="5">
    <source>
        <dbReference type="ARBA" id="ARBA00022741"/>
    </source>
</evidence>
<dbReference type="GO" id="GO:0005524">
    <property type="term" value="F:ATP binding"/>
    <property type="evidence" value="ECO:0007669"/>
    <property type="project" value="UniProtKB-KW"/>
</dbReference>
<feature type="transmembrane region" description="Helical" evidence="10">
    <location>
        <begin position="954"/>
        <end position="974"/>
    </location>
</feature>
<evidence type="ECO:0000256" key="2">
    <source>
        <dbReference type="ARBA" id="ARBA00007577"/>
    </source>
</evidence>
<feature type="transmembrane region" description="Helical" evidence="10">
    <location>
        <begin position="690"/>
        <end position="715"/>
    </location>
</feature>
<evidence type="ECO:0000256" key="1">
    <source>
        <dbReference type="ARBA" id="ARBA00004141"/>
    </source>
</evidence>
<dbReference type="SMART" id="SM00382">
    <property type="entry name" value="AAA"/>
    <property type="match status" value="2"/>
</dbReference>
<dbReference type="SUPFAM" id="SSF52540">
    <property type="entry name" value="P-loop containing nucleoside triphosphate hydrolases"/>
    <property type="match status" value="2"/>
</dbReference>
<feature type="transmembrane region" description="Helical" evidence="10">
    <location>
        <begin position="49"/>
        <end position="69"/>
    </location>
</feature>
<dbReference type="Gene3D" id="3.40.50.300">
    <property type="entry name" value="P-loop containing nucleotide triphosphate hydrolases"/>
    <property type="match status" value="2"/>
</dbReference>
<sequence length="1262" mass="138477">MTDNDEKCPSIASWDTSKKPQDDLKDQKEEGGALGNYFRIFKYTDRLGWILNGTSFFAAIAAGTMLPLMDLVFGKFVTVFNNFAIGAITPDEFRSSLGWWALWFVYLFIAKFALIYYYTVAISISAIRTTKALRIDFLRHVVRQDIAFFDTSGPGSIPTQITSNGNQVNQGISEKLGLTLQGTATFVAAFVVAFNVNAKLTGITMAVVPAILLVTSVCVGVDVKQDARFLSTLSKASVLAEDVFSSIRTVHSFWLQPKLSAKYDEILRDAEKLGRKKSLNYAILFSSEFFCIFSGYSLAFWQGIRMYGSGEITNPGDIVTVIFAVVVAATAMTTIAPQILVVTKASSAAEAMFKTIDRVPEIDALSEEGKRPARCAGDIRLRNLRFAYPARKNVPVLKGLNLDFPAGKTTAVVGPSGSGKSTLVGLLNRWYNPSEGNLYFDGVEITQLNIRWLRSQIRVVAQEPVLFTGSIFENVALGLEGTDMVDLPIEEKQRLVKEACKAAYADEFIEQLPWQYETQVGERAMMLSGGQKQRLAIARSIISNPRVLLLDEATSALDPKAEKIVQKALDNVSADRTTLVIAHRLSTVRNADNIAVLSDGAVTEQGTHDQLIEADGIYARLVRIQDLGNSEDDDADDDMEQPVTRMTLGRFGTMLQPGEGDGTSGKELELKLQYGLIKSLWIMLAERKELYPALLVTGIVCIIGGATYPAQAIVFSRVFNTFQLEGEEMIKQGNFNSLLFFIIALGNLAAYGILGWATNTIAQVCARHYRLEMFQSLMRQDIAYFDAPEHATGALVSKLASEPQNLMDLLGFNVGLILINFVNITASSILAFIVGWRLALAVVFGALPVLVFCGYLRIRLETHLADATGARFAEGTAFATEAISAIRTVASLTLEKHTVGMFEEKVAGVARHSARALMWTMFWYALSQSVTFLAMALGFWYGGRLMSFGEYTTTQFFIVFVSVIFSGEAGAAFFSYTTSITKGQAAANTILALRKKVSIVREADGSNEHEKYSDAPGGIEGEKIHFVYPRRPGTKVIKGISPIILPGQFAAFVGPSGCGKSTMIALLERLYDPVSGVIRFDDKDITALNPRHYRAQLSLVQQEPVLYQASVRENIAMGLSETDATEAQIIQASQQSNIYDFITSLPDGFDTLCGSKGGQLSGGQRQRIAIARALIRKPRLLLLDEATSALDTESEKVVQAALERAKAGRTTVAVAHRLSTIKDADVIFVFNKGKIVEQGNHRELMGRRGMYYEMCLGQSLDR</sequence>
<dbReference type="GeneID" id="54420764"/>
<feature type="domain" description="ABC transmembrane type-1" evidence="12">
    <location>
        <begin position="55"/>
        <end position="344"/>
    </location>
</feature>
<dbReference type="GO" id="GO:0090374">
    <property type="term" value="P:oligopeptide export from mitochondrion"/>
    <property type="evidence" value="ECO:0007669"/>
    <property type="project" value="TreeGrafter"/>
</dbReference>
<evidence type="ECO:0000256" key="8">
    <source>
        <dbReference type="ARBA" id="ARBA00023136"/>
    </source>
</evidence>
<comment type="similarity">
    <text evidence="2">Belongs to the ABC transporter superfamily. ABCB family. Multidrug resistance exporter (TC 3.A.1.201) subfamily.</text>
</comment>
<protein>
    <submittedName>
        <fullName evidence="13 15">Multidrug resistance protein 3</fullName>
    </submittedName>
</protein>
<dbReference type="FunFam" id="3.40.50.300:FF:000913">
    <property type="entry name" value="ABC multidrug transporter SitT"/>
    <property type="match status" value="1"/>
</dbReference>
<evidence type="ECO:0000313" key="15">
    <source>
        <dbReference type="RefSeq" id="XP_033533730.1"/>
    </source>
</evidence>